<gene>
    <name evidence="1" type="ORF">RE476_12635</name>
</gene>
<evidence type="ECO:0000313" key="2">
    <source>
        <dbReference type="Proteomes" id="UP001183006"/>
    </source>
</evidence>
<proteinExistence type="predicted"/>
<organism evidence="1 2">
    <name type="scientific">Methanolobus mangrovi</name>
    <dbReference type="NCBI Taxonomy" id="3072977"/>
    <lineage>
        <taxon>Archaea</taxon>
        <taxon>Methanobacteriati</taxon>
        <taxon>Methanobacteriota</taxon>
        <taxon>Stenosarchaea group</taxon>
        <taxon>Methanomicrobia</taxon>
        <taxon>Methanosarcinales</taxon>
        <taxon>Methanosarcinaceae</taxon>
        <taxon>Methanolobus</taxon>
    </lineage>
</organism>
<dbReference type="Proteomes" id="UP001183006">
    <property type="component" value="Chromosome"/>
</dbReference>
<dbReference type="EMBL" id="CP133594">
    <property type="protein sequence ID" value="WMW22199.1"/>
    <property type="molecule type" value="Genomic_DNA"/>
</dbReference>
<reference evidence="1" key="1">
    <citation type="submission" date="2023-08" db="EMBL/GenBank/DDBJ databases">
        <title>Methanolobus mangrovi sp. nov. and Methanolobus sediminis sp. nov, two novel methylotrophic methanogens isolated from mangrove sediments in China.</title>
        <authorList>
            <person name="Zhou J."/>
        </authorList>
    </citation>
    <scope>NUCLEOTIDE SEQUENCE</scope>
    <source>
        <strain evidence="1">FTZ2</strain>
    </source>
</reference>
<protein>
    <submittedName>
        <fullName evidence="1">Uncharacterized protein</fullName>
    </submittedName>
</protein>
<evidence type="ECO:0000313" key="1">
    <source>
        <dbReference type="EMBL" id="WMW22199.1"/>
    </source>
</evidence>
<dbReference type="GeneID" id="84231002"/>
<keyword evidence="2" id="KW-1185">Reference proteome</keyword>
<name>A0AA51UFC6_9EURY</name>
<sequence>MEEYNNAGVRPSVFMDGAGSLQVYLCDSIIDEMDEEYGIDMQTDYDVNGGQFTQTYIMNKIAPVETLKHCLESETTL</sequence>
<dbReference type="AlphaFoldDB" id="A0AA51UFC6"/>
<dbReference type="KEGG" id="mmav:RE476_12635"/>
<dbReference type="RefSeq" id="WP_309307994.1">
    <property type="nucleotide sequence ID" value="NZ_CP133594.1"/>
</dbReference>
<accession>A0AA51UFC6</accession>